<dbReference type="NCBIfam" id="TIGR01494">
    <property type="entry name" value="ATPase_P-type"/>
    <property type="match status" value="1"/>
</dbReference>
<dbReference type="Gene3D" id="3.40.50.1000">
    <property type="entry name" value="HAD superfamily/HAD-like"/>
    <property type="match status" value="1"/>
</dbReference>
<evidence type="ECO:0000313" key="13">
    <source>
        <dbReference type="EMBL" id="QDR82376.1"/>
    </source>
</evidence>
<name>A0A517DYR4_9FIRM</name>
<keyword evidence="11" id="KW-0067">ATP-binding</keyword>
<dbReference type="InterPro" id="IPR036412">
    <property type="entry name" value="HAD-like_sf"/>
</dbReference>
<dbReference type="NCBIfam" id="TIGR01525">
    <property type="entry name" value="ATPase-IB_hvy"/>
    <property type="match status" value="1"/>
</dbReference>
<feature type="transmembrane region" description="Helical" evidence="11">
    <location>
        <begin position="336"/>
        <end position="355"/>
    </location>
</feature>
<evidence type="ECO:0000256" key="7">
    <source>
        <dbReference type="ARBA" id="ARBA00022989"/>
    </source>
</evidence>
<proteinExistence type="inferred from homology"/>
<evidence type="ECO:0000313" key="14">
    <source>
        <dbReference type="Proteomes" id="UP000320776"/>
    </source>
</evidence>
<feature type="transmembrane region" description="Helical" evidence="11">
    <location>
        <begin position="131"/>
        <end position="154"/>
    </location>
</feature>
<dbReference type="InterPro" id="IPR027256">
    <property type="entry name" value="P-typ_ATPase_IB"/>
</dbReference>
<dbReference type="Gene3D" id="3.40.1110.10">
    <property type="entry name" value="Calcium-transporting ATPase, cytoplasmic domain N"/>
    <property type="match status" value="1"/>
</dbReference>
<comment type="subcellular location">
    <subcellularLocation>
        <location evidence="11">Cell membrane</location>
    </subcellularLocation>
    <subcellularLocation>
        <location evidence="1">Membrane</location>
        <topology evidence="1">Multi-pass membrane protein</topology>
    </subcellularLocation>
</comment>
<dbReference type="Pfam" id="PF00122">
    <property type="entry name" value="E1-E2_ATPase"/>
    <property type="match status" value="1"/>
</dbReference>
<dbReference type="InterPro" id="IPR059000">
    <property type="entry name" value="ATPase_P-type_domA"/>
</dbReference>
<dbReference type="InterPro" id="IPR051014">
    <property type="entry name" value="Cation_Transport_ATPase_IB"/>
</dbReference>
<dbReference type="KEGG" id="sted:SPTER_38010"/>
<keyword evidence="6" id="KW-1278">Translocase</keyword>
<keyword evidence="5 11" id="KW-0479">Metal-binding</keyword>
<evidence type="ECO:0000256" key="10">
    <source>
        <dbReference type="ARBA" id="ARBA00049338"/>
    </source>
</evidence>
<feature type="transmembrane region" description="Helical" evidence="11">
    <location>
        <begin position="361"/>
        <end position="386"/>
    </location>
</feature>
<evidence type="ECO:0000256" key="6">
    <source>
        <dbReference type="ARBA" id="ARBA00022967"/>
    </source>
</evidence>
<dbReference type="OrthoDB" id="9760802at2"/>
<feature type="transmembrane region" description="Helical" evidence="11">
    <location>
        <begin position="104"/>
        <end position="125"/>
    </location>
</feature>
<dbReference type="InterPro" id="IPR018303">
    <property type="entry name" value="ATPase_P-typ_P_site"/>
</dbReference>
<keyword evidence="3" id="KW-0104">Cadmium</keyword>
<evidence type="ECO:0000256" key="3">
    <source>
        <dbReference type="ARBA" id="ARBA00022539"/>
    </source>
</evidence>
<keyword evidence="13" id="KW-0378">Hydrolase</keyword>
<evidence type="ECO:0000256" key="4">
    <source>
        <dbReference type="ARBA" id="ARBA00022692"/>
    </source>
</evidence>
<evidence type="ECO:0000256" key="9">
    <source>
        <dbReference type="ARBA" id="ARBA00039103"/>
    </source>
</evidence>
<keyword evidence="11" id="KW-1003">Cell membrane</keyword>
<dbReference type="GO" id="GO:0046872">
    <property type="term" value="F:metal ion binding"/>
    <property type="evidence" value="ECO:0007669"/>
    <property type="project" value="UniProtKB-KW"/>
</dbReference>
<comment type="similarity">
    <text evidence="2 11">Belongs to the cation transport ATPase (P-type) (TC 3.A.3) family. Type IB subfamily.</text>
</comment>
<dbReference type="AlphaFoldDB" id="A0A517DYR4"/>
<dbReference type="InterPro" id="IPR044492">
    <property type="entry name" value="P_typ_ATPase_HD_dom"/>
</dbReference>
<feature type="domain" description="P-type ATPase A" evidence="12">
    <location>
        <begin position="222"/>
        <end position="320"/>
    </location>
</feature>
<evidence type="ECO:0000256" key="1">
    <source>
        <dbReference type="ARBA" id="ARBA00004141"/>
    </source>
</evidence>
<dbReference type="InterPro" id="IPR001757">
    <property type="entry name" value="P_typ_ATPase"/>
</dbReference>
<dbReference type="InterPro" id="IPR023299">
    <property type="entry name" value="ATPase_P-typ_cyto_dom_N"/>
</dbReference>
<dbReference type="Proteomes" id="UP000320776">
    <property type="component" value="Chromosome"/>
</dbReference>
<dbReference type="SFLD" id="SFLDF00027">
    <property type="entry name" value="p-type_atpase"/>
    <property type="match status" value="1"/>
</dbReference>
<dbReference type="InterPro" id="IPR023214">
    <property type="entry name" value="HAD_sf"/>
</dbReference>
<dbReference type="SFLD" id="SFLDG00002">
    <property type="entry name" value="C1.7:_P-type_atpase_like"/>
    <property type="match status" value="1"/>
</dbReference>
<dbReference type="InterPro" id="IPR023298">
    <property type="entry name" value="ATPase_P-typ_TM_dom_sf"/>
</dbReference>
<dbReference type="SUPFAM" id="SSF56784">
    <property type="entry name" value="HAD-like"/>
    <property type="match status" value="1"/>
</dbReference>
<dbReference type="Pfam" id="PF19991">
    <property type="entry name" value="HMA_2"/>
    <property type="match status" value="1"/>
</dbReference>
<dbReference type="PANTHER" id="PTHR48085">
    <property type="entry name" value="CADMIUM/ZINC-TRANSPORTING ATPASE HMA2-RELATED"/>
    <property type="match status" value="1"/>
</dbReference>
<sequence length="749" mass="80088">MSTGPLHIVHKLPGRIRLYCPQLRCNPGFGLQIEAFLQQQPGIKEYRANPKSGRILILYDRTRLSEQMVCLLLRQYDYAGTSPPKADLDKKNSEKSKPFELEDMAIPTQIGLVALGGVTLLYYVVKYFCRYSPISIGMERIASLITLITALPILRSGLESIILQRKLNNEILIGAATLLSLLLREGATGLVVVWLVNLSTLIETLTLDRSRRTIRTMLEGDQKSAWIVVNGQELSIPITQLQQADTVSVKLGSKIPVDGTVVEGAAVVNQAALTGEPIPVYKHPGDQVLAGSTIEQGTLYIRAERVGDQTSVARIIHLVEQATHSKAPIQRLADQYSARIIPASFLLAFIVFLLTRDIRRTMTILIVACPCAAGLATPTALSAAIGNAAGRGILVKGGRYLEEAGKVDFLLFDKTGTLTEGKPAVVEVIPVHQKYDTAAILTLAAAAEANANHPLANAIKEAAEKQGITLPVIPNSEMTVGGGVRAMINGKAIHVGNSRYLTEMGVKLSPRIPALIRDFAESSTLVYVGSGTQVVGVIVIQDAVRPNAVKAICDLRAEGIINIGIVSGDTEAVVQATANQLGVETVWSTMLPQDKFELVKSLKARGHVVGMVGDGINDSPSLALADVGVAMGVGGADAAIETAGIVLREDNPEKIVEVIRLGKQSLIVIRQNFLFAIGANILGLGLGSAKLISPFLAAILHNASTLAVVLNSTRLLSYAPAQLSKPRTLSPAACDQYTLAYDPELPEPD</sequence>
<dbReference type="GO" id="GO:0005886">
    <property type="term" value="C:plasma membrane"/>
    <property type="evidence" value="ECO:0007669"/>
    <property type="project" value="UniProtKB-SubCell"/>
</dbReference>
<evidence type="ECO:0000259" key="12">
    <source>
        <dbReference type="Pfam" id="PF00122"/>
    </source>
</evidence>
<accession>A0A517DYR4</accession>
<dbReference type="EMBL" id="CP036259">
    <property type="protein sequence ID" value="QDR82376.1"/>
    <property type="molecule type" value="Genomic_DNA"/>
</dbReference>
<reference evidence="13 14" key="1">
    <citation type="submission" date="2019-02" db="EMBL/GenBank/DDBJ databases">
        <title>Closed genome of Sporomusa termitida DSM 4440.</title>
        <authorList>
            <person name="Poehlein A."/>
            <person name="Daniel R."/>
        </authorList>
    </citation>
    <scope>NUCLEOTIDE SEQUENCE [LARGE SCALE GENOMIC DNA]</scope>
    <source>
        <strain evidence="13 14">DSM 4440</strain>
    </source>
</reference>
<dbReference type="Pfam" id="PF00702">
    <property type="entry name" value="Hydrolase"/>
    <property type="match status" value="1"/>
</dbReference>
<dbReference type="PRINTS" id="PR00119">
    <property type="entry name" value="CATATPASE"/>
</dbReference>
<dbReference type="EC" id="7.2.2.21" evidence="9"/>
<dbReference type="SFLD" id="SFLDS00003">
    <property type="entry name" value="Haloacid_Dehalogenase"/>
    <property type="match status" value="1"/>
</dbReference>
<evidence type="ECO:0000256" key="8">
    <source>
        <dbReference type="ARBA" id="ARBA00023136"/>
    </source>
</evidence>
<gene>
    <name evidence="13" type="primary">ctpC_1</name>
    <name evidence="13" type="ORF">SPTER_38010</name>
</gene>
<keyword evidence="11" id="KW-0547">Nucleotide-binding</keyword>
<organism evidence="13 14">
    <name type="scientific">Sporomusa termitida</name>
    <dbReference type="NCBI Taxonomy" id="2377"/>
    <lineage>
        <taxon>Bacteria</taxon>
        <taxon>Bacillati</taxon>
        <taxon>Bacillota</taxon>
        <taxon>Negativicutes</taxon>
        <taxon>Selenomonadales</taxon>
        <taxon>Sporomusaceae</taxon>
        <taxon>Sporomusa</taxon>
    </lineage>
</organism>
<keyword evidence="7 11" id="KW-1133">Transmembrane helix</keyword>
<dbReference type="PROSITE" id="PS00154">
    <property type="entry name" value="ATPASE_E1_E2"/>
    <property type="match status" value="1"/>
</dbReference>
<evidence type="ECO:0000256" key="11">
    <source>
        <dbReference type="RuleBase" id="RU362081"/>
    </source>
</evidence>
<comment type="catalytic activity">
    <reaction evidence="10">
        <text>Cd(2+)(in) + ATP + H2O = Cd(2+)(out) + ADP + phosphate + H(+)</text>
        <dbReference type="Rhea" id="RHEA:12132"/>
        <dbReference type="ChEBI" id="CHEBI:15377"/>
        <dbReference type="ChEBI" id="CHEBI:15378"/>
        <dbReference type="ChEBI" id="CHEBI:30616"/>
        <dbReference type="ChEBI" id="CHEBI:43474"/>
        <dbReference type="ChEBI" id="CHEBI:48775"/>
        <dbReference type="ChEBI" id="CHEBI:456216"/>
        <dbReference type="EC" id="7.2.2.21"/>
    </reaction>
</comment>
<dbReference type="SUPFAM" id="SSF81665">
    <property type="entry name" value="Calcium ATPase, transmembrane domain M"/>
    <property type="match status" value="1"/>
</dbReference>
<dbReference type="SUPFAM" id="SSF81653">
    <property type="entry name" value="Calcium ATPase, transduction domain A"/>
    <property type="match status" value="1"/>
</dbReference>
<dbReference type="GO" id="GO:0016887">
    <property type="term" value="F:ATP hydrolysis activity"/>
    <property type="evidence" value="ECO:0007669"/>
    <property type="project" value="InterPro"/>
</dbReference>
<evidence type="ECO:0000256" key="2">
    <source>
        <dbReference type="ARBA" id="ARBA00006024"/>
    </source>
</evidence>
<keyword evidence="14" id="KW-1185">Reference proteome</keyword>
<protein>
    <recommendedName>
        <fullName evidence="9">Cd(2+)-exporting ATPase</fullName>
        <ecNumber evidence="9">7.2.2.21</ecNumber>
    </recommendedName>
</protein>
<dbReference type="GO" id="GO:0005524">
    <property type="term" value="F:ATP binding"/>
    <property type="evidence" value="ECO:0007669"/>
    <property type="project" value="UniProtKB-UniRule"/>
</dbReference>
<dbReference type="PANTHER" id="PTHR48085:SF5">
    <property type="entry name" value="CADMIUM_ZINC-TRANSPORTING ATPASE HMA4-RELATED"/>
    <property type="match status" value="1"/>
</dbReference>
<dbReference type="RefSeq" id="WP_144351771.1">
    <property type="nucleotide sequence ID" value="NZ_CP036259.1"/>
</dbReference>
<keyword evidence="8 11" id="KW-0472">Membrane</keyword>
<keyword evidence="4 11" id="KW-0812">Transmembrane</keyword>
<dbReference type="InterPro" id="IPR008250">
    <property type="entry name" value="ATPase_P-typ_transduc_dom_A_sf"/>
</dbReference>
<evidence type="ECO:0000256" key="5">
    <source>
        <dbReference type="ARBA" id="ARBA00022723"/>
    </source>
</evidence>
<dbReference type="GO" id="GO:0008551">
    <property type="term" value="F:P-type cadmium transporter activity"/>
    <property type="evidence" value="ECO:0007669"/>
    <property type="project" value="UniProtKB-EC"/>
</dbReference>
<dbReference type="Gene3D" id="2.70.150.10">
    <property type="entry name" value="Calcium-transporting ATPase, cytoplasmic transduction domain A"/>
    <property type="match status" value="1"/>
</dbReference>